<name>A0AAE4AU28_9HYPH</name>
<evidence type="ECO:0000313" key="3">
    <source>
        <dbReference type="EMBL" id="MDQ0315524.1"/>
    </source>
</evidence>
<organism evidence="3 4">
    <name type="scientific">Amorphus orientalis</name>
    <dbReference type="NCBI Taxonomy" id="649198"/>
    <lineage>
        <taxon>Bacteria</taxon>
        <taxon>Pseudomonadati</taxon>
        <taxon>Pseudomonadota</taxon>
        <taxon>Alphaproteobacteria</taxon>
        <taxon>Hyphomicrobiales</taxon>
        <taxon>Amorphaceae</taxon>
        <taxon>Amorphus</taxon>
    </lineage>
</organism>
<dbReference type="CDD" id="cd02236">
    <property type="entry name" value="cupin_CV2614-like"/>
    <property type="match status" value="1"/>
</dbReference>
<feature type="signal peptide" evidence="1">
    <location>
        <begin position="1"/>
        <end position="24"/>
    </location>
</feature>
<dbReference type="RefSeq" id="WP_306885353.1">
    <property type="nucleotide sequence ID" value="NZ_JAUSUL010000002.1"/>
</dbReference>
<accession>A0AAE4AU28</accession>
<keyword evidence="1" id="KW-0732">Signal</keyword>
<keyword evidence="3" id="KW-0560">Oxidoreductase</keyword>
<gene>
    <name evidence="3" type="ORF">J2S73_001981</name>
</gene>
<dbReference type="InterPro" id="IPR013096">
    <property type="entry name" value="Cupin_2"/>
</dbReference>
<dbReference type="Proteomes" id="UP001229244">
    <property type="component" value="Unassembled WGS sequence"/>
</dbReference>
<dbReference type="AlphaFoldDB" id="A0AAE4AU28"/>
<dbReference type="InterPro" id="IPR011051">
    <property type="entry name" value="RmlC_Cupin_sf"/>
</dbReference>
<dbReference type="InterPro" id="IPR014710">
    <property type="entry name" value="RmlC-like_jellyroll"/>
</dbReference>
<protein>
    <submittedName>
        <fullName evidence="3">Quercetin dioxygenase-like cupin family protein</fullName>
    </submittedName>
</protein>
<keyword evidence="4" id="KW-1185">Reference proteome</keyword>
<sequence>MPRPWHLMTATLGAVLLSSASLMAEPGSVVVKKVLETTETASGRPITVPPHPELTVSTYTIPAHESLAMHKHPYARYAYVLEGRITVETLTGERFDYETGDVIVEVIDQWHLGRTGDGPARLLVIDQTPPGASATILKDKSATE</sequence>
<reference evidence="3" key="1">
    <citation type="submission" date="2023-07" db="EMBL/GenBank/DDBJ databases">
        <title>Genomic Encyclopedia of Type Strains, Phase IV (KMG-IV): sequencing the most valuable type-strain genomes for metagenomic binning, comparative biology and taxonomic classification.</title>
        <authorList>
            <person name="Goeker M."/>
        </authorList>
    </citation>
    <scope>NUCLEOTIDE SEQUENCE</scope>
    <source>
        <strain evidence="3">DSM 21202</strain>
    </source>
</reference>
<evidence type="ECO:0000259" key="2">
    <source>
        <dbReference type="Pfam" id="PF07883"/>
    </source>
</evidence>
<dbReference type="Gene3D" id="2.60.120.10">
    <property type="entry name" value="Jelly Rolls"/>
    <property type="match status" value="1"/>
</dbReference>
<feature type="domain" description="Cupin type-2" evidence="2">
    <location>
        <begin position="59"/>
        <end position="125"/>
    </location>
</feature>
<proteinExistence type="predicted"/>
<dbReference type="SUPFAM" id="SSF51182">
    <property type="entry name" value="RmlC-like cupins"/>
    <property type="match status" value="1"/>
</dbReference>
<dbReference type="EMBL" id="JAUSUL010000002">
    <property type="protein sequence ID" value="MDQ0315524.1"/>
    <property type="molecule type" value="Genomic_DNA"/>
</dbReference>
<evidence type="ECO:0000313" key="4">
    <source>
        <dbReference type="Proteomes" id="UP001229244"/>
    </source>
</evidence>
<dbReference type="Pfam" id="PF07883">
    <property type="entry name" value="Cupin_2"/>
    <property type="match status" value="1"/>
</dbReference>
<comment type="caution">
    <text evidence="3">The sequence shown here is derived from an EMBL/GenBank/DDBJ whole genome shotgun (WGS) entry which is preliminary data.</text>
</comment>
<dbReference type="GO" id="GO:0051213">
    <property type="term" value="F:dioxygenase activity"/>
    <property type="evidence" value="ECO:0007669"/>
    <property type="project" value="UniProtKB-KW"/>
</dbReference>
<evidence type="ECO:0000256" key="1">
    <source>
        <dbReference type="SAM" id="SignalP"/>
    </source>
</evidence>
<feature type="chain" id="PRO_5042263230" evidence="1">
    <location>
        <begin position="25"/>
        <end position="144"/>
    </location>
</feature>
<keyword evidence="3" id="KW-0223">Dioxygenase</keyword>